<dbReference type="Gene3D" id="2.40.40.10">
    <property type="entry name" value="RlpA-like domain"/>
    <property type="match status" value="1"/>
</dbReference>
<evidence type="ECO:0000256" key="1">
    <source>
        <dbReference type="SAM" id="SignalP"/>
    </source>
</evidence>
<organism evidence="3 4">
    <name type="scientific">Rubroshorea leprosula</name>
    <dbReference type="NCBI Taxonomy" id="152421"/>
    <lineage>
        <taxon>Eukaryota</taxon>
        <taxon>Viridiplantae</taxon>
        <taxon>Streptophyta</taxon>
        <taxon>Embryophyta</taxon>
        <taxon>Tracheophyta</taxon>
        <taxon>Spermatophyta</taxon>
        <taxon>Magnoliopsida</taxon>
        <taxon>eudicotyledons</taxon>
        <taxon>Gunneridae</taxon>
        <taxon>Pentapetalae</taxon>
        <taxon>rosids</taxon>
        <taxon>malvids</taxon>
        <taxon>Malvales</taxon>
        <taxon>Dipterocarpaceae</taxon>
        <taxon>Rubroshorea</taxon>
    </lineage>
</organism>
<evidence type="ECO:0000313" key="4">
    <source>
        <dbReference type="Proteomes" id="UP001054252"/>
    </source>
</evidence>
<comment type="caution">
    <text evidence="3">The sequence shown here is derived from an EMBL/GenBank/DDBJ whole genome shotgun (WGS) entry which is preliminary data.</text>
</comment>
<dbReference type="AlphaFoldDB" id="A0AAV5JWD6"/>
<reference evidence="3 4" key="1">
    <citation type="journal article" date="2021" name="Commun. Biol.">
        <title>The genome of Shorea leprosula (Dipterocarpaceae) highlights the ecological relevance of drought in aseasonal tropical rainforests.</title>
        <authorList>
            <person name="Ng K.K.S."/>
            <person name="Kobayashi M.J."/>
            <person name="Fawcett J.A."/>
            <person name="Hatakeyama M."/>
            <person name="Paape T."/>
            <person name="Ng C.H."/>
            <person name="Ang C.C."/>
            <person name="Tnah L.H."/>
            <person name="Lee C.T."/>
            <person name="Nishiyama T."/>
            <person name="Sese J."/>
            <person name="O'Brien M.J."/>
            <person name="Copetti D."/>
            <person name="Mohd Noor M.I."/>
            <person name="Ong R.C."/>
            <person name="Putra M."/>
            <person name="Sireger I.Z."/>
            <person name="Indrioko S."/>
            <person name="Kosugi Y."/>
            <person name="Izuno A."/>
            <person name="Isagi Y."/>
            <person name="Lee S.L."/>
            <person name="Shimizu K.K."/>
        </authorList>
    </citation>
    <scope>NUCLEOTIDE SEQUENCE [LARGE SCALE GENOMIC DNA]</scope>
    <source>
        <strain evidence="3">214</strain>
    </source>
</reference>
<evidence type="ECO:0000313" key="3">
    <source>
        <dbReference type="EMBL" id="GKV16445.1"/>
    </source>
</evidence>
<name>A0AAV5JWD6_9ROSI</name>
<dbReference type="Proteomes" id="UP001054252">
    <property type="component" value="Unassembled WGS sequence"/>
</dbReference>
<dbReference type="PROSITE" id="PS50842">
    <property type="entry name" value="EXPANSIN_EG45"/>
    <property type="match status" value="1"/>
</dbReference>
<dbReference type="Pfam" id="PF03330">
    <property type="entry name" value="DPBB_1"/>
    <property type="match status" value="1"/>
</dbReference>
<feature type="domain" description="Expansin-like EG45" evidence="2">
    <location>
        <begin position="77"/>
        <end position="146"/>
    </location>
</feature>
<dbReference type="InterPro" id="IPR036908">
    <property type="entry name" value="RlpA-like_sf"/>
</dbReference>
<dbReference type="InterPro" id="IPR009009">
    <property type="entry name" value="RlpA-like_DPBB"/>
</dbReference>
<keyword evidence="4" id="KW-1185">Reference proteome</keyword>
<protein>
    <recommendedName>
        <fullName evidence="2">Expansin-like EG45 domain-containing protein</fullName>
    </recommendedName>
</protein>
<gene>
    <name evidence="3" type="ORF">SLEP1_g27085</name>
</gene>
<accession>A0AAV5JWD6</accession>
<dbReference type="PANTHER" id="PTHR47480:SF1">
    <property type="entry name" value="EG45-LIKE DOMAIN CONTAINING PROTEIN 1"/>
    <property type="match status" value="1"/>
</dbReference>
<dbReference type="InterPro" id="IPR007112">
    <property type="entry name" value="Expansin/allergen_DPBB_dom"/>
</dbReference>
<dbReference type="EMBL" id="BPVZ01000045">
    <property type="protein sequence ID" value="GKV16445.1"/>
    <property type="molecule type" value="Genomic_DNA"/>
</dbReference>
<dbReference type="SUPFAM" id="SSF50685">
    <property type="entry name" value="Barwin-like endoglucanases"/>
    <property type="match status" value="1"/>
</dbReference>
<feature type="chain" id="PRO_5043674838" description="Expansin-like EG45 domain-containing protein" evidence="1">
    <location>
        <begin position="28"/>
        <end position="146"/>
    </location>
</feature>
<sequence length="146" mass="15316">MAKTLSPCNFIPLLIAIALPLSLLSTAVDPPEVASAARCDPPYTPNACGIDEEHLPSNGLVGAVDEELWNKAGTPPCGAIFQVRCIEGPGACRYGTTVNVTITDRIQQMVSAPSSPGVRFALSSKAYGSIADPGKDSIKIQYQKLS</sequence>
<evidence type="ECO:0000259" key="2">
    <source>
        <dbReference type="PROSITE" id="PS50842"/>
    </source>
</evidence>
<dbReference type="PANTHER" id="PTHR47480">
    <property type="entry name" value="EG45-LIKE DOMAIN CONTAINING PROTEIN"/>
    <property type="match status" value="1"/>
</dbReference>
<keyword evidence="1" id="KW-0732">Signal</keyword>
<feature type="signal peptide" evidence="1">
    <location>
        <begin position="1"/>
        <end position="27"/>
    </location>
</feature>
<dbReference type="CDD" id="cd22269">
    <property type="entry name" value="DPBB_EG45-like"/>
    <property type="match status" value="1"/>
</dbReference>
<proteinExistence type="predicted"/>